<evidence type="ECO:0000256" key="5">
    <source>
        <dbReference type="SAM" id="MobiDB-lite"/>
    </source>
</evidence>
<dbReference type="PRINTS" id="PR02047">
    <property type="entry name" value="BREFELDNASP4"/>
</dbReference>
<feature type="transmembrane region" description="Helical" evidence="6">
    <location>
        <begin position="263"/>
        <end position="282"/>
    </location>
</feature>
<evidence type="ECO:0000256" key="6">
    <source>
        <dbReference type="SAM" id="Phobius"/>
    </source>
</evidence>
<keyword evidence="4 6" id="KW-0472">Membrane</keyword>
<feature type="transmembrane region" description="Helical" evidence="6">
    <location>
        <begin position="663"/>
        <end position="683"/>
    </location>
</feature>
<organism evidence="9 10">
    <name type="scientific">Exidia glandulosa HHB12029</name>
    <dbReference type="NCBI Taxonomy" id="1314781"/>
    <lineage>
        <taxon>Eukaryota</taxon>
        <taxon>Fungi</taxon>
        <taxon>Dikarya</taxon>
        <taxon>Basidiomycota</taxon>
        <taxon>Agaricomycotina</taxon>
        <taxon>Agaricomycetes</taxon>
        <taxon>Auriculariales</taxon>
        <taxon>Exidiaceae</taxon>
        <taxon>Exidia</taxon>
    </lineage>
</organism>
<gene>
    <name evidence="9" type="ORF">EXIGLDRAFT_707720</name>
</gene>
<keyword evidence="3 6" id="KW-1133">Transmembrane helix</keyword>
<dbReference type="OrthoDB" id="68611at2759"/>
<feature type="transmembrane region" description="Helical" evidence="6">
    <location>
        <begin position="176"/>
        <end position="196"/>
    </location>
</feature>
<feature type="region of interest" description="Disordered" evidence="5">
    <location>
        <begin position="1"/>
        <end position="34"/>
    </location>
</feature>
<dbReference type="Pfam" id="PF13515">
    <property type="entry name" value="FUSC_2"/>
    <property type="match status" value="1"/>
</dbReference>
<feature type="transmembrane region" description="Helical" evidence="6">
    <location>
        <begin position="718"/>
        <end position="735"/>
    </location>
</feature>
<proteinExistence type="predicted"/>
<dbReference type="GO" id="GO:0016020">
    <property type="term" value="C:membrane"/>
    <property type="evidence" value="ECO:0007669"/>
    <property type="project" value="UniProtKB-SubCell"/>
</dbReference>
<feature type="region of interest" description="Disordered" evidence="5">
    <location>
        <begin position="46"/>
        <end position="102"/>
    </location>
</feature>
<feature type="transmembrane region" description="Helical" evidence="6">
    <location>
        <begin position="695"/>
        <end position="712"/>
    </location>
</feature>
<feature type="compositionally biased region" description="Low complexity" evidence="5">
    <location>
        <begin position="50"/>
        <end position="80"/>
    </location>
</feature>
<feature type="transmembrane region" description="Helical" evidence="6">
    <location>
        <begin position="634"/>
        <end position="651"/>
    </location>
</feature>
<evidence type="ECO:0000256" key="2">
    <source>
        <dbReference type="ARBA" id="ARBA00022692"/>
    </source>
</evidence>
<sequence length="1050" mass="116900">MAQNGMSQSISTRSIASTRSTLRSEGSDRDQNWNLFEQVMQREVARRASRTSMSISHSHTSHLGQRPVSSSTSTVTLEPLELPPRPSPPIPEPPVTTAPSAPPANKLGFDKLSPLARNILKCAIAYFIGSLFTFVPYLSNLIASEDGPSLQGHLVATVSVYYNPAKTVGAMVEADLFCLAGLVLAAFVCLGSMSTFWPLELSPGWEPLADVIVLAWIAAAFVFISWSKQWMQKPSYGTACSMISIIIFIVVVKEGGLETLLQIAFHVALGATISNVVCLVLFPQSATANLQGNMTKTLSSFATIVDMLTNTFLLRPDTTTSPSALSAAVEAHQSSFTTLKKNLAEAKTEWLFDVRMRDVGKEYDDAVDSMNRLAQHLSGLRSGLTQQSELTGRDGLGEDDTDRERAEMIEELVDDLGPPLTALSHACIAALKQMEGAFRRRLLQEDRDTHATSQEEFEHATLLLDRALFQFDSTSNHAIMRVYRRSTFIEEHDGKDNPDIPPAEESVFLVYWFVFTLQEFARELVTLGNVMRRVRAREELLARQSGIPLLRWLRAPQAQHVHRPPGRPDFRRRISMHAANLGPTQPRNAAFPRVAPHAPNTAQTPPKEMLSFGGRVKRTLWNVGGRLREPDMKYAFKTGIALAILAAPAFYDPTRPFFTKYKGEWALISFFVVMSPTIGGVRAVSPTNFLSLHRVMGTLLGAATAAAIYSLFATQPAVLAVFGFLFSLPCFYIIVSMPQYATSGRFILLTYNLTCLYCYNAREADVSARSIAVQRSSAVIVGVLWAAFVSRFWWPTEARRELTKRLSEFCLEIGWLYTRLVASYSASEDAIANAGQRPLLTATHSEAQSQSLLPLTRDGRVELQYSVGDFMAMELFLQVKLIQIQGLLNQAQHEPRLKGPFPVALYRSILTSLQKILDKLHSMRCVTLREEWFTSVRRDFIVPVNKERKDMVGNIILYFSTLSSAFRTKAPLPPYLPPAERARQALVARMRELPVVRNREVKGSRQLLYFAYALTMQGVTHELDYLGAKLQDAFGVIGHTTHEFDALFVP</sequence>
<dbReference type="InterPro" id="IPR023244">
    <property type="entry name" value="Brefeldin_A-sensitivity_4"/>
</dbReference>
<dbReference type="InterPro" id="IPR018820">
    <property type="entry name" value="BRE4-related_DUF2421"/>
</dbReference>
<evidence type="ECO:0000256" key="1">
    <source>
        <dbReference type="ARBA" id="ARBA00004141"/>
    </source>
</evidence>
<evidence type="ECO:0000259" key="8">
    <source>
        <dbReference type="Pfam" id="PF13515"/>
    </source>
</evidence>
<evidence type="ECO:0000256" key="3">
    <source>
        <dbReference type="ARBA" id="ARBA00022989"/>
    </source>
</evidence>
<evidence type="ECO:0000313" key="9">
    <source>
        <dbReference type="EMBL" id="KZV95159.1"/>
    </source>
</evidence>
<dbReference type="InterPro" id="IPR049453">
    <property type="entry name" value="Memb_transporter_dom"/>
</dbReference>
<dbReference type="AlphaFoldDB" id="A0A166ATY4"/>
<keyword evidence="10" id="KW-1185">Reference proteome</keyword>
<reference evidence="9 10" key="1">
    <citation type="journal article" date="2016" name="Mol. Biol. Evol.">
        <title>Comparative Genomics of Early-Diverging Mushroom-Forming Fungi Provides Insights into the Origins of Lignocellulose Decay Capabilities.</title>
        <authorList>
            <person name="Nagy L.G."/>
            <person name="Riley R."/>
            <person name="Tritt A."/>
            <person name="Adam C."/>
            <person name="Daum C."/>
            <person name="Floudas D."/>
            <person name="Sun H."/>
            <person name="Yadav J.S."/>
            <person name="Pangilinan J."/>
            <person name="Larsson K.H."/>
            <person name="Matsuura K."/>
            <person name="Barry K."/>
            <person name="Labutti K."/>
            <person name="Kuo R."/>
            <person name="Ohm R.A."/>
            <person name="Bhattacharya S.S."/>
            <person name="Shirouzu T."/>
            <person name="Yoshinaga Y."/>
            <person name="Martin F.M."/>
            <person name="Grigoriev I.V."/>
            <person name="Hibbett D.S."/>
        </authorList>
    </citation>
    <scope>NUCLEOTIDE SEQUENCE [LARGE SCALE GENOMIC DNA]</scope>
    <source>
        <strain evidence="9 10">HHB12029</strain>
    </source>
</reference>
<dbReference type="PANTHER" id="PTHR47804:SF1">
    <property type="entry name" value="DUF2421 DOMAIN-CONTAINING PROTEIN"/>
    <property type="match status" value="1"/>
</dbReference>
<evidence type="ECO:0000313" key="10">
    <source>
        <dbReference type="Proteomes" id="UP000077266"/>
    </source>
</evidence>
<dbReference type="Proteomes" id="UP000077266">
    <property type="component" value="Unassembled WGS sequence"/>
</dbReference>
<dbReference type="Pfam" id="PF10334">
    <property type="entry name" value="BRE4"/>
    <property type="match status" value="1"/>
</dbReference>
<name>A0A166ATY4_EXIGL</name>
<dbReference type="PANTHER" id="PTHR47804">
    <property type="entry name" value="60S RIBOSOMAL PROTEIN L19"/>
    <property type="match status" value="1"/>
</dbReference>
<accession>A0A166ATY4</accession>
<protein>
    <submittedName>
        <fullName evidence="9">Uncharacterized protein</fullName>
    </submittedName>
</protein>
<evidence type="ECO:0000256" key="4">
    <source>
        <dbReference type="ARBA" id="ARBA00023136"/>
    </source>
</evidence>
<dbReference type="InterPro" id="IPR052430">
    <property type="entry name" value="IVT-Associated"/>
</dbReference>
<feature type="compositionally biased region" description="Low complexity" evidence="5">
    <location>
        <begin position="7"/>
        <end position="24"/>
    </location>
</feature>
<comment type="subcellular location">
    <subcellularLocation>
        <location evidence="1">Membrane</location>
        <topology evidence="1">Multi-pass membrane protein</topology>
    </subcellularLocation>
</comment>
<feature type="domain" description="DUF2421" evidence="7">
    <location>
        <begin position="872"/>
        <end position="977"/>
    </location>
</feature>
<dbReference type="InParanoid" id="A0A166ATY4"/>
<evidence type="ECO:0000259" key="7">
    <source>
        <dbReference type="Pfam" id="PF10334"/>
    </source>
</evidence>
<feature type="domain" description="Integral membrane bound transporter" evidence="8">
    <location>
        <begin position="658"/>
        <end position="789"/>
    </location>
</feature>
<keyword evidence="2 6" id="KW-0812">Transmembrane</keyword>
<feature type="transmembrane region" description="Helical" evidence="6">
    <location>
        <begin position="777"/>
        <end position="794"/>
    </location>
</feature>
<dbReference type="STRING" id="1314781.A0A166ATY4"/>
<feature type="compositionally biased region" description="Pro residues" evidence="5">
    <location>
        <begin position="81"/>
        <end position="102"/>
    </location>
</feature>
<dbReference type="EMBL" id="KV425961">
    <property type="protein sequence ID" value="KZV95159.1"/>
    <property type="molecule type" value="Genomic_DNA"/>
</dbReference>
<feature type="transmembrane region" description="Helical" evidence="6">
    <location>
        <begin position="208"/>
        <end position="227"/>
    </location>
</feature>
<feature type="transmembrane region" description="Helical" evidence="6">
    <location>
        <begin position="234"/>
        <end position="251"/>
    </location>
</feature>